<dbReference type="Gene3D" id="2.60.120.10">
    <property type="entry name" value="Jelly Rolls"/>
    <property type="match status" value="1"/>
</dbReference>
<evidence type="ECO:0000313" key="2">
    <source>
        <dbReference type="EMBL" id="MVT25995.1"/>
    </source>
</evidence>
<sequence>MSSPAETPGSQVPSGAGPVVDRALPHFPGGTSLSHLCVYDWDTPDGLHGGSPHLHTLSTEAYVITAGRGEVHTISAAGPAQDALEPGSLLWFTPGTVHRLVNHGGLEMAVVMSNAGLPEAGDAVLTFPEEIVADPEKYAAAVALPTDADKAEAARTRRDLALEGYEQLLAAIETEGVEAAMGRFYQYAVNLVRPKTQRWQQIFEANVAAETQRTAEQLAALAAGDGSHLGQATVLRGTPQAGSDSSPRLYGMCGRLATWRA</sequence>
<dbReference type="Proteomes" id="UP000460157">
    <property type="component" value="Unassembled WGS sequence"/>
</dbReference>
<organism evidence="2 3">
    <name type="scientific">Nesterenkonia alkaliphila</name>
    <dbReference type="NCBI Taxonomy" id="1463631"/>
    <lineage>
        <taxon>Bacteria</taxon>
        <taxon>Bacillati</taxon>
        <taxon>Actinomycetota</taxon>
        <taxon>Actinomycetes</taxon>
        <taxon>Micrococcales</taxon>
        <taxon>Micrococcaceae</taxon>
        <taxon>Nesterenkonia</taxon>
    </lineage>
</organism>
<comment type="caution">
    <text evidence="2">The sequence shown here is derived from an EMBL/GenBank/DDBJ whole genome shotgun (WGS) entry which is preliminary data.</text>
</comment>
<dbReference type="InterPro" id="IPR011051">
    <property type="entry name" value="RmlC_Cupin_sf"/>
</dbReference>
<dbReference type="SUPFAM" id="SSF51182">
    <property type="entry name" value="RmlC-like cupins"/>
    <property type="match status" value="1"/>
</dbReference>
<keyword evidence="3" id="KW-1185">Reference proteome</keyword>
<reference evidence="2 3" key="1">
    <citation type="submission" date="2019-12" db="EMBL/GenBank/DDBJ databases">
        <title>Nesterenkonia muleiensis sp. nov., a novel actinobacterium isolated from sap of Populus euphratica.</title>
        <authorList>
            <person name="Wang R."/>
        </authorList>
    </citation>
    <scope>NUCLEOTIDE SEQUENCE [LARGE SCALE GENOMIC DNA]</scope>
    <source>
        <strain evidence="2 3">F10</strain>
    </source>
</reference>
<proteinExistence type="predicted"/>
<protein>
    <submittedName>
        <fullName evidence="2">Cupin domain-containing protein</fullName>
    </submittedName>
</protein>
<feature type="compositionally biased region" description="Polar residues" evidence="1">
    <location>
        <begin position="1"/>
        <end position="13"/>
    </location>
</feature>
<accession>A0A7K1UHQ0</accession>
<dbReference type="EMBL" id="WRPM01000046">
    <property type="protein sequence ID" value="MVT25995.1"/>
    <property type="molecule type" value="Genomic_DNA"/>
</dbReference>
<evidence type="ECO:0000256" key="1">
    <source>
        <dbReference type="SAM" id="MobiDB-lite"/>
    </source>
</evidence>
<dbReference type="InterPro" id="IPR014710">
    <property type="entry name" value="RmlC-like_jellyroll"/>
</dbReference>
<dbReference type="OrthoDB" id="623300at2"/>
<feature type="region of interest" description="Disordered" evidence="1">
    <location>
        <begin position="1"/>
        <end position="23"/>
    </location>
</feature>
<evidence type="ECO:0000313" key="3">
    <source>
        <dbReference type="Proteomes" id="UP000460157"/>
    </source>
</evidence>
<dbReference type="RefSeq" id="WP_157322527.1">
    <property type="nucleotide sequence ID" value="NZ_BMFX01000008.1"/>
</dbReference>
<gene>
    <name evidence="2" type="ORF">GNZ21_06445</name>
</gene>
<name>A0A7K1UHQ0_9MICC</name>
<dbReference type="AlphaFoldDB" id="A0A7K1UHQ0"/>